<dbReference type="Pfam" id="PF00913">
    <property type="entry name" value="Trypan_glycop"/>
    <property type="match status" value="1"/>
</dbReference>
<evidence type="ECO:0000259" key="7">
    <source>
        <dbReference type="Pfam" id="PF00913"/>
    </source>
</evidence>
<keyword evidence="3" id="KW-0336">GPI-anchor</keyword>
<sequence>MKYPKDSTRVFAVLAAAHWSFEASDATASRGLKNNVWQPICGLSEELGLVGGDVLAHCSSALSYAKTLTIQQLRAQAYATKNFGTQRSRQAFLYANYLSAKAAAAADVYATMGLESHIRAARASGYLKGRIDDFPKMLEQTKSTNNACLPQADSTTNKAEHSGGKLHQTDCLLDITKLTKAKQSPRSYVTAAGFDKLLHGDGSSDAYQAAAGSQQCNLLAASNSNGFTHTDGATNAVDTMAGYMKIPKSAGNVELETADNLKNKATNVGAAWHEAHQAISGIVTDESADFKNDTESTEKWAKLTDILKRVLLPKEKQAVVDVEAAITNELGGKYKDNITELEGIINEDRITEGVASLTQEKN</sequence>
<comment type="subcellular location">
    <subcellularLocation>
        <location evidence="1">Cell membrane</location>
        <topology evidence="1">Lipid-anchor</topology>
        <topology evidence="1">GPI-anchor</topology>
    </subcellularLocation>
</comment>
<feature type="domain" description="Trypanosome variant surface glycoprotein A-type N-terminal" evidence="7">
    <location>
        <begin position="14"/>
        <end position="352"/>
    </location>
</feature>
<dbReference type="EMBL" id="KX700211">
    <property type="protein sequence ID" value="APD74167.1"/>
    <property type="molecule type" value="Genomic_DNA"/>
</dbReference>
<dbReference type="VEuPathDB" id="TriTrypDB:Tb427_000023600"/>
<dbReference type="Gene3D" id="1.10.470.10">
    <property type="entry name" value="Variant Surface Glycoprotein, subunit A, domain 2"/>
    <property type="match status" value="1"/>
</dbReference>
<dbReference type="GO" id="GO:0098552">
    <property type="term" value="C:side of membrane"/>
    <property type="evidence" value="ECO:0007669"/>
    <property type="project" value="UniProtKB-KW"/>
</dbReference>
<evidence type="ECO:0000313" key="8">
    <source>
        <dbReference type="EMBL" id="APD74167.1"/>
    </source>
</evidence>
<evidence type="ECO:0000256" key="5">
    <source>
        <dbReference type="ARBA" id="ARBA00023180"/>
    </source>
</evidence>
<reference evidence="8" key="1">
    <citation type="submission" date="2016-08" db="EMBL/GenBank/DDBJ databases">
        <title>VSG repertoire of Trypanosoma brucei EATRO 1125.</title>
        <authorList>
            <person name="Cross G.A."/>
        </authorList>
    </citation>
    <scope>NUCLEOTIDE SEQUENCE</scope>
    <source>
        <strain evidence="8">EATRO 1125</strain>
    </source>
</reference>
<evidence type="ECO:0000256" key="4">
    <source>
        <dbReference type="ARBA" id="ARBA00023136"/>
    </source>
</evidence>
<dbReference type="GO" id="GO:0042783">
    <property type="term" value="P:symbiont-mediated evasion of host immune response"/>
    <property type="evidence" value="ECO:0007669"/>
    <property type="project" value="InterPro"/>
</dbReference>
<dbReference type="Gene3D" id="3.90.150.10">
    <property type="entry name" value="Variant Surface Glycoprotein, subunit A domain 1"/>
    <property type="match status" value="1"/>
</dbReference>
<keyword evidence="4" id="KW-0472">Membrane</keyword>
<keyword evidence="5" id="KW-0325">Glycoprotein</keyword>
<evidence type="ECO:0000256" key="1">
    <source>
        <dbReference type="ARBA" id="ARBA00004609"/>
    </source>
</evidence>
<dbReference type="AlphaFoldDB" id="A0A1J0R8G1"/>
<organism evidence="8">
    <name type="scientific">Trypanosoma brucei</name>
    <dbReference type="NCBI Taxonomy" id="5691"/>
    <lineage>
        <taxon>Eukaryota</taxon>
        <taxon>Discoba</taxon>
        <taxon>Euglenozoa</taxon>
        <taxon>Kinetoplastea</taxon>
        <taxon>Metakinetoplastina</taxon>
        <taxon>Trypanosomatida</taxon>
        <taxon>Trypanosomatidae</taxon>
        <taxon>Trypanosoma</taxon>
    </lineage>
</organism>
<accession>A0A1J0R8G1</accession>
<dbReference type="SUPFAM" id="SSF58087">
    <property type="entry name" value="Variant surface glycoprotein (N-terminal domain)"/>
    <property type="match status" value="1"/>
</dbReference>
<evidence type="ECO:0000256" key="2">
    <source>
        <dbReference type="ARBA" id="ARBA00022475"/>
    </source>
</evidence>
<dbReference type="GO" id="GO:0005886">
    <property type="term" value="C:plasma membrane"/>
    <property type="evidence" value="ECO:0007669"/>
    <property type="project" value="UniProtKB-SubCell"/>
</dbReference>
<evidence type="ECO:0000256" key="6">
    <source>
        <dbReference type="ARBA" id="ARBA00023288"/>
    </source>
</evidence>
<protein>
    <submittedName>
        <fullName evidence="8">Variant surface glycoprotein 1125.2721</fullName>
    </submittedName>
</protein>
<evidence type="ECO:0000256" key="3">
    <source>
        <dbReference type="ARBA" id="ARBA00022622"/>
    </source>
</evidence>
<keyword evidence="2" id="KW-1003">Cell membrane</keyword>
<proteinExistence type="predicted"/>
<keyword evidence="6" id="KW-0449">Lipoprotein</keyword>
<name>A0A1J0R8G1_9TRYP</name>
<dbReference type="InterPro" id="IPR001812">
    <property type="entry name" value="Trypano_VSG_A_N_dom"/>
</dbReference>